<dbReference type="Proteomes" id="UP000249066">
    <property type="component" value="Unassembled WGS sequence"/>
</dbReference>
<gene>
    <name evidence="1" type="ORF">DI623_10300</name>
</gene>
<organism evidence="1 2">
    <name type="scientific">Sphingomonas sanxanigenens</name>
    <dbReference type="NCBI Taxonomy" id="397260"/>
    <lineage>
        <taxon>Bacteria</taxon>
        <taxon>Pseudomonadati</taxon>
        <taxon>Pseudomonadota</taxon>
        <taxon>Alphaproteobacteria</taxon>
        <taxon>Sphingomonadales</taxon>
        <taxon>Sphingomonadaceae</taxon>
        <taxon>Sphingomonas</taxon>
    </lineage>
</organism>
<evidence type="ECO:0000313" key="1">
    <source>
        <dbReference type="EMBL" id="PZO89405.1"/>
    </source>
</evidence>
<comment type="caution">
    <text evidence="1">The sequence shown here is derived from an EMBL/GenBank/DDBJ whole genome shotgun (WGS) entry which is preliminary data.</text>
</comment>
<accession>A0A2W5C275</accession>
<proteinExistence type="predicted"/>
<evidence type="ECO:0000313" key="2">
    <source>
        <dbReference type="Proteomes" id="UP000249066"/>
    </source>
</evidence>
<protein>
    <submittedName>
        <fullName evidence="1">Uncharacterized protein</fullName>
    </submittedName>
</protein>
<name>A0A2W5C275_9SPHN</name>
<dbReference type="EMBL" id="QFNN01000060">
    <property type="protein sequence ID" value="PZO89405.1"/>
    <property type="molecule type" value="Genomic_DNA"/>
</dbReference>
<dbReference type="AlphaFoldDB" id="A0A2W5C275"/>
<reference evidence="1 2" key="1">
    <citation type="submission" date="2017-08" db="EMBL/GenBank/DDBJ databases">
        <title>Infants hospitalized years apart are colonized by the same room-sourced microbial strains.</title>
        <authorList>
            <person name="Brooks B."/>
            <person name="Olm M.R."/>
            <person name="Firek B.A."/>
            <person name="Baker R."/>
            <person name="Thomas B.C."/>
            <person name="Morowitz M.J."/>
            <person name="Banfield J.F."/>
        </authorList>
    </citation>
    <scope>NUCLEOTIDE SEQUENCE [LARGE SCALE GENOMIC DNA]</scope>
    <source>
        <strain evidence="1">S2_018_000_R2_101</strain>
    </source>
</reference>
<sequence length="67" mass="7685">MRAQAKPYQSLARMREKRGQTAIELIKLITRRDARRLRARDEAVEEQSVDISWLAIVASTSSGMVLR</sequence>